<dbReference type="InterPro" id="IPR020988">
    <property type="entry name" value="Pept_U32_collagenase"/>
</dbReference>
<accession>A0ABV1HDC0</accession>
<proteinExistence type="predicted"/>
<sequence>MKAIELLSPAGAYPILKAVIGAGADAVYVGGPAFGARAYADNFSKEELLESIDYAHIHNRKVYLTVNTLLKEREMEEQLFDYLLPYYEQGLDAVIVQDFGVLTFIREAFPQLSIHASTQMTVTGTDGAAFLQKQGASRIVTARELSFEEIQKIKSDTGVEIESFVHGALCYCYSGECLLSSMLGGRSGNRGRCAQPCRLPYEVLNAAGERLTREATHILSPKDLCTIGMIPQLAECGIDSFKIEGRMKQAEYAAGVTSIYRKYIDLYEQYGREAFHVDKNDEKKLESLGSRSGFTTGYYTRHNGSDMITFSKPNHTKTDEKLHETIRKTYLQKDLQRKIKGNLKLFCGKNATLSVGTGEAEVQIFGEPVEAAQKKPLDKNTVSEKMQKTGNTSFVFESLEIEMDDDIFVPIGQLNALRRDALHALEEKLLADTGRIGMAVKPESHKSDIGTRNVRTADIHTADFSTTVSVQTTEQLACVCKTDYVTRICLDADTFLRTEDTADLQKAYQSITAVGKEACFILPVIFREHTRQRYERLYDTVFTIPFDGIIVKNYEEIGFLQRHAYTGTVMADHDLYTYSNRTQEAFAQSGICRNTVPLELNYKELRHRDCSNSELLIYGYLPLMVSAGCIFKSLKKCQKKESLCYLKDRYGKHFAVRNYCTDCYNILYNSSPLALFGMRQEVESIHPKSLRMQFTTESVKETEKILSFFEKIYIQKGKWEQNDWKDYTNGHMKRGVE</sequence>
<dbReference type="InterPro" id="IPR051454">
    <property type="entry name" value="RNA/ubiquinone_mod_enzymes"/>
</dbReference>
<dbReference type="PROSITE" id="PS01276">
    <property type="entry name" value="PEPTIDASE_U32"/>
    <property type="match status" value="1"/>
</dbReference>
<protein>
    <submittedName>
        <fullName evidence="2">U32 family peptidase</fullName>
    </submittedName>
</protein>
<comment type="caution">
    <text evidence="2">The sequence shown here is derived from an EMBL/GenBank/DDBJ whole genome shotgun (WGS) entry which is preliminary data.</text>
</comment>
<feature type="domain" description="Peptidase U32 collagenase" evidence="1">
    <location>
        <begin position="318"/>
        <end position="429"/>
    </location>
</feature>
<evidence type="ECO:0000313" key="2">
    <source>
        <dbReference type="EMBL" id="MEQ2557706.1"/>
    </source>
</evidence>
<gene>
    <name evidence="2" type="ORF">WMO43_07465</name>
</gene>
<dbReference type="PANTHER" id="PTHR30217:SF10">
    <property type="entry name" value="23S RRNA 5-HYDROXYCYTIDINE C2501 SYNTHASE"/>
    <property type="match status" value="1"/>
</dbReference>
<reference evidence="2 3" key="1">
    <citation type="submission" date="2024-03" db="EMBL/GenBank/DDBJ databases">
        <title>Human intestinal bacterial collection.</title>
        <authorList>
            <person name="Pauvert C."/>
            <person name="Hitch T.C.A."/>
            <person name="Clavel T."/>
        </authorList>
    </citation>
    <scope>NUCLEOTIDE SEQUENCE [LARGE SCALE GENOMIC DNA]</scope>
    <source>
        <strain evidence="2 3">CLA-AA-H185</strain>
    </source>
</reference>
<dbReference type="EMBL" id="JBBMEX010000006">
    <property type="protein sequence ID" value="MEQ2557706.1"/>
    <property type="molecule type" value="Genomic_DNA"/>
</dbReference>
<name>A0ABV1HDC0_9FIRM</name>
<evidence type="ECO:0000259" key="1">
    <source>
        <dbReference type="Pfam" id="PF12392"/>
    </source>
</evidence>
<dbReference type="InterPro" id="IPR001539">
    <property type="entry name" value="Peptidase_U32"/>
</dbReference>
<organism evidence="2 3">
    <name type="scientific">Maccoyibacter intestinihominis</name>
    <dbReference type="NCBI Taxonomy" id="3133499"/>
    <lineage>
        <taxon>Bacteria</taxon>
        <taxon>Bacillati</taxon>
        <taxon>Bacillota</taxon>
        <taxon>Clostridia</taxon>
        <taxon>Lachnospirales</taxon>
        <taxon>Lachnospiraceae</taxon>
        <taxon>Maccoyibacter</taxon>
    </lineage>
</organism>
<dbReference type="Proteomes" id="UP001454489">
    <property type="component" value="Unassembled WGS sequence"/>
</dbReference>
<dbReference type="PANTHER" id="PTHR30217">
    <property type="entry name" value="PEPTIDASE U32 FAMILY"/>
    <property type="match status" value="1"/>
</dbReference>
<dbReference type="Pfam" id="PF12392">
    <property type="entry name" value="DUF3656"/>
    <property type="match status" value="1"/>
</dbReference>
<keyword evidence="3" id="KW-1185">Reference proteome</keyword>
<evidence type="ECO:0000313" key="3">
    <source>
        <dbReference type="Proteomes" id="UP001454489"/>
    </source>
</evidence>
<dbReference type="RefSeq" id="WP_353530762.1">
    <property type="nucleotide sequence ID" value="NZ_JBBMEX010000006.1"/>
</dbReference>
<dbReference type="Pfam" id="PF01136">
    <property type="entry name" value="Peptidase_U32"/>
    <property type="match status" value="1"/>
</dbReference>